<proteinExistence type="predicted"/>
<sequence>MDPAGNNLAAELWHQKPRTLMDPAGNNLAAELWHPKPRTLMDPTGNNLTAELWHPKPRTLMDPAGNKPRRRVVAPKIASSGNEFTVEDEGNFDAAAAAESATAESATTAIQPPFASLERLGLQISAVLAKILDFFHEFDRVNVSQYRPQHFWVFGGAKIDFYGYSVPCDGVQFLEAMWKKLGTVRDGFCCYATCHNEIGWNVG</sequence>
<evidence type="ECO:0000313" key="1">
    <source>
        <dbReference type="EMBL" id="SPC78763.1"/>
    </source>
</evidence>
<reference evidence="1" key="1">
    <citation type="submission" date="2018-02" db="EMBL/GenBank/DDBJ databases">
        <authorList>
            <person name="Cohen D.B."/>
            <person name="Kent A.D."/>
        </authorList>
    </citation>
    <scope>NUCLEOTIDE SEQUENCE</scope>
</reference>
<organism evidence="1">
    <name type="scientific">Fagus sylvatica</name>
    <name type="common">Beechnut</name>
    <dbReference type="NCBI Taxonomy" id="28930"/>
    <lineage>
        <taxon>Eukaryota</taxon>
        <taxon>Viridiplantae</taxon>
        <taxon>Streptophyta</taxon>
        <taxon>Embryophyta</taxon>
        <taxon>Tracheophyta</taxon>
        <taxon>Spermatophyta</taxon>
        <taxon>Magnoliopsida</taxon>
        <taxon>eudicotyledons</taxon>
        <taxon>Gunneridae</taxon>
        <taxon>Pentapetalae</taxon>
        <taxon>rosids</taxon>
        <taxon>fabids</taxon>
        <taxon>Fagales</taxon>
        <taxon>Fagaceae</taxon>
        <taxon>Fagus</taxon>
    </lineage>
</organism>
<accession>A0A2N9EVF2</accession>
<gene>
    <name evidence="1" type="ORF">FSB_LOCUS6645</name>
</gene>
<dbReference type="EMBL" id="OIVN01000347">
    <property type="protein sequence ID" value="SPC78763.1"/>
    <property type="molecule type" value="Genomic_DNA"/>
</dbReference>
<name>A0A2N9EVF2_FAGSY</name>
<dbReference type="AlphaFoldDB" id="A0A2N9EVF2"/>
<protein>
    <submittedName>
        <fullName evidence="1">Uncharacterized protein</fullName>
    </submittedName>
</protein>